<gene>
    <name evidence="2" type="ORF">CAG72_20340</name>
</gene>
<name>A0A7X4WHG9_9GAMM</name>
<dbReference type="Proteomes" id="UP000465712">
    <property type="component" value="Unassembled WGS sequence"/>
</dbReference>
<comment type="caution">
    <text evidence="2">The sequence shown here is derived from an EMBL/GenBank/DDBJ whole genome shotgun (WGS) entry which is preliminary data.</text>
</comment>
<keyword evidence="1" id="KW-0472">Membrane</keyword>
<keyword evidence="1" id="KW-1133">Transmembrane helix</keyword>
<dbReference type="InterPro" id="IPR009883">
    <property type="entry name" value="YgfX"/>
</dbReference>
<evidence type="ECO:0000313" key="2">
    <source>
        <dbReference type="EMBL" id="NAW67540.1"/>
    </source>
</evidence>
<reference evidence="2 3" key="1">
    <citation type="submission" date="2017-05" db="EMBL/GenBank/DDBJ databases">
        <title>High clonality and local adaptation shapes Vibrionaceae linages within an endangered oasis.</title>
        <authorList>
            <person name="Vazquez-Rosas-Landa M."/>
        </authorList>
    </citation>
    <scope>NUCLEOTIDE SEQUENCE [LARGE SCALE GENOMIC DNA]</scope>
    <source>
        <strain evidence="2 3">P46_P4S1P180</strain>
    </source>
</reference>
<feature type="transmembrane region" description="Helical" evidence="1">
    <location>
        <begin position="18"/>
        <end position="40"/>
    </location>
</feature>
<evidence type="ECO:0000256" key="1">
    <source>
        <dbReference type="SAM" id="Phobius"/>
    </source>
</evidence>
<dbReference type="RefSeq" id="WP_161446797.1">
    <property type="nucleotide sequence ID" value="NZ_WXWW01000288.1"/>
</dbReference>
<dbReference type="Pfam" id="PF07254">
    <property type="entry name" value="Cpta_toxin"/>
    <property type="match status" value="1"/>
</dbReference>
<accession>A0A7X4WHG9</accession>
<protein>
    <recommendedName>
        <fullName evidence="4">Cell shape-determining protein</fullName>
    </recommendedName>
</protein>
<dbReference type="AlphaFoldDB" id="A0A7X4WHG9"/>
<keyword evidence="1" id="KW-0812">Transmembrane</keyword>
<dbReference type="EMBL" id="WXWW01000288">
    <property type="protein sequence ID" value="NAW67540.1"/>
    <property type="molecule type" value="Genomic_DNA"/>
</dbReference>
<proteinExistence type="predicted"/>
<evidence type="ECO:0008006" key="4">
    <source>
        <dbReference type="Google" id="ProtNLM"/>
    </source>
</evidence>
<sequence length="136" mass="15857">MPTTRASFANLTLYPSSILLAALTGVYLAVASLLSFLMFADVLPAPLWWLFCEWLWGEYLCARIQLASLHGALILFDDRQIEWQHCRWQLFHTRVLTSRLLVIELKHAHRHYWLAVSRDACSDKDFRLLSLFCRTC</sequence>
<organism evidence="2 3">
    <name type="scientific">Photobacterium halotolerans</name>
    <dbReference type="NCBI Taxonomy" id="265726"/>
    <lineage>
        <taxon>Bacteria</taxon>
        <taxon>Pseudomonadati</taxon>
        <taxon>Pseudomonadota</taxon>
        <taxon>Gammaproteobacteria</taxon>
        <taxon>Vibrionales</taxon>
        <taxon>Vibrionaceae</taxon>
        <taxon>Photobacterium</taxon>
    </lineage>
</organism>
<evidence type="ECO:0000313" key="3">
    <source>
        <dbReference type="Proteomes" id="UP000465712"/>
    </source>
</evidence>